<gene>
    <name evidence="1" type="ORF">NLK58_09615</name>
</gene>
<keyword evidence="2" id="KW-1185">Reference proteome</keyword>
<name>A0ABZ2W6P6_9GAMM</name>
<protein>
    <recommendedName>
        <fullName evidence="3">ABC transporter substrate-binding protein</fullName>
    </recommendedName>
</protein>
<proteinExistence type="predicted"/>
<dbReference type="SUPFAM" id="SSF53850">
    <property type="entry name" value="Periplasmic binding protein-like II"/>
    <property type="match status" value="1"/>
</dbReference>
<accession>A0ABZ2W6P6</accession>
<evidence type="ECO:0008006" key="3">
    <source>
        <dbReference type="Google" id="ProtNLM"/>
    </source>
</evidence>
<evidence type="ECO:0000313" key="1">
    <source>
        <dbReference type="EMBL" id="WZF90418.1"/>
    </source>
</evidence>
<reference evidence="1 2" key="1">
    <citation type="submission" date="2022-07" db="EMBL/GenBank/DDBJ databases">
        <title>A copper resistant bacterium isolated from sediment samples of deep sea hydrothermal areas.</title>
        <authorList>
            <person name="Zeng X."/>
        </authorList>
    </citation>
    <scope>NUCLEOTIDE SEQUENCE [LARGE SCALE GENOMIC DNA]</scope>
    <source>
        <strain evidence="2">CuT 6</strain>
    </source>
</reference>
<evidence type="ECO:0000313" key="2">
    <source>
        <dbReference type="Proteomes" id="UP001475781"/>
    </source>
</evidence>
<dbReference type="Proteomes" id="UP001475781">
    <property type="component" value="Chromosome"/>
</dbReference>
<dbReference type="RefSeq" id="WP_117618285.1">
    <property type="nucleotide sequence ID" value="NZ_CP101118.1"/>
</dbReference>
<sequence length="236" mass="25646">MSFTAPASAGDARILIGVESATSVTEVARYRLTDYLRTQGCEADIRFNTEAPGLALAFLPAVPEGSVPILEAVNRDGRLPVPVWVTRRTAGVRHIRELRGRDLATVAGKEPLGASLPLAALRQQGIIPEPGRLYEAGDYSSALGLLLHNNTHAAVSELGFVKPFLTGNNLVVSWRGEPVKAAGWFRQAGWNQAAEACEQALGRRQRSDDPQMFVVFPEWVYGFALPDSQYSEDSTQ</sequence>
<organism evidence="1 2">
    <name type="scientific">Marinobacter metalliresistant</name>
    <dbReference type="NCBI Taxonomy" id="2961995"/>
    <lineage>
        <taxon>Bacteria</taxon>
        <taxon>Pseudomonadati</taxon>
        <taxon>Pseudomonadota</taxon>
        <taxon>Gammaproteobacteria</taxon>
        <taxon>Pseudomonadales</taxon>
        <taxon>Marinobacteraceae</taxon>
        <taxon>Marinobacter</taxon>
    </lineage>
</organism>
<dbReference type="EMBL" id="CP101118">
    <property type="protein sequence ID" value="WZF90418.1"/>
    <property type="molecule type" value="Genomic_DNA"/>
</dbReference>